<accession>A0A813IJW7</accession>
<protein>
    <submittedName>
        <fullName evidence="2">Uncharacterized protein</fullName>
    </submittedName>
</protein>
<dbReference type="EMBL" id="CAJNNW010009738">
    <property type="protein sequence ID" value="CAE8651223.1"/>
    <property type="molecule type" value="Genomic_DNA"/>
</dbReference>
<evidence type="ECO:0000313" key="3">
    <source>
        <dbReference type="Proteomes" id="UP000626109"/>
    </source>
</evidence>
<sequence>AGIPLEAEALLRQLLFPAGRKATTPKASKSTSAALEEDTDSETIRRKEAMAHVLKVQVGRAPLDPSSDRSAENLAAAAGSDTGSVARMNEDEESTYLQETQMKGALHTLFRRFAK</sequence>
<gene>
    <name evidence="2" type="ORF">PGLA2088_LOCUS8952</name>
</gene>
<organism evidence="2 3">
    <name type="scientific">Polarella glacialis</name>
    <name type="common">Dinoflagellate</name>
    <dbReference type="NCBI Taxonomy" id="89957"/>
    <lineage>
        <taxon>Eukaryota</taxon>
        <taxon>Sar</taxon>
        <taxon>Alveolata</taxon>
        <taxon>Dinophyceae</taxon>
        <taxon>Suessiales</taxon>
        <taxon>Suessiaceae</taxon>
        <taxon>Polarella</taxon>
    </lineage>
</organism>
<evidence type="ECO:0000256" key="1">
    <source>
        <dbReference type="SAM" id="MobiDB-lite"/>
    </source>
</evidence>
<feature type="region of interest" description="Disordered" evidence="1">
    <location>
        <begin position="61"/>
        <end position="100"/>
    </location>
</feature>
<dbReference type="Proteomes" id="UP000626109">
    <property type="component" value="Unassembled WGS sequence"/>
</dbReference>
<feature type="non-terminal residue" evidence="2">
    <location>
        <position position="1"/>
    </location>
</feature>
<feature type="region of interest" description="Disordered" evidence="1">
    <location>
        <begin position="18"/>
        <end position="41"/>
    </location>
</feature>
<dbReference type="AlphaFoldDB" id="A0A813IJW7"/>
<name>A0A813IJW7_POLGL</name>
<comment type="caution">
    <text evidence="2">The sequence shown here is derived from an EMBL/GenBank/DDBJ whole genome shotgun (WGS) entry which is preliminary data.</text>
</comment>
<proteinExistence type="predicted"/>
<reference evidence="2" key="1">
    <citation type="submission" date="2021-02" db="EMBL/GenBank/DDBJ databases">
        <authorList>
            <person name="Dougan E. K."/>
            <person name="Rhodes N."/>
            <person name="Thang M."/>
            <person name="Chan C."/>
        </authorList>
    </citation>
    <scope>NUCLEOTIDE SEQUENCE</scope>
</reference>
<evidence type="ECO:0000313" key="2">
    <source>
        <dbReference type="EMBL" id="CAE8651223.1"/>
    </source>
</evidence>